<organism evidence="2 3">
    <name type="scientific">Heligmosomoides polygyrus</name>
    <name type="common">Parasitic roundworm</name>
    <dbReference type="NCBI Taxonomy" id="6339"/>
    <lineage>
        <taxon>Eukaryota</taxon>
        <taxon>Metazoa</taxon>
        <taxon>Ecdysozoa</taxon>
        <taxon>Nematoda</taxon>
        <taxon>Chromadorea</taxon>
        <taxon>Rhabditida</taxon>
        <taxon>Rhabditina</taxon>
        <taxon>Rhabditomorpha</taxon>
        <taxon>Strongyloidea</taxon>
        <taxon>Heligmosomidae</taxon>
        <taxon>Heligmosomoides</taxon>
    </lineage>
</organism>
<keyword evidence="2" id="KW-1185">Reference proteome</keyword>
<accession>A0A3P8BPC5</accession>
<evidence type="ECO:0000313" key="1">
    <source>
        <dbReference type="EMBL" id="VDO73882.1"/>
    </source>
</evidence>
<reference evidence="1 2" key="1">
    <citation type="submission" date="2018-11" db="EMBL/GenBank/DDBJ databases">
        <authorList>
            <consortium name="Pathogen Informatics"/>
        </authorList>
    </citation>
    <scope>NUCLEOTIDE SEQUENCE [LARGE SCALE GENOMIC DNA]</scope>
</reference>
<dbReference type="OrthoDB" id="5863323at2759"/>
<reference evidence="3" key="2">
    <citation type="submission" date="2019-09" db="UniProtKB">
        <authorList>
            <consortium name="WormBaseParasite"/>
        </authorList>
    </citation>
    <scope>IDENTIFICATION</scope>
</reference>
<accession>A0A183FKY8</accession>
<gene>
    <name evidence="1" type="ORF">HPBE_LOCUS7858</name>
</gene>
<evidence type="ECO:0000313" key="3">
    <source>
        <dbReference type="WBParaSite" id="HPBE_0000785701-mRNA-1"/>
    </source>
</evidence>
<proteinExistence type="predicted"/>
<sequence>MWLIPLLLMRCTEAGPVMSPFLVGNDAYLTKEYINAITAYGPGLGVFSPYSYVDLSYDNIPFVGKIPVLGKEGTSSKLGISPFYPPQGNPSNPFPPLYRARPLPLHVPEPQDVVAVPLDEEALHGEPLFPPELLLPSEQREETKETATEKPIDPFGNSADLQVTTSHYQLHLNTFDLRRAELLLIVIFCSGKENPTYSGPY</sequence>
<evidence type="ECO:0000313" key="2">
    <source>
        <dbReference type="Proteomes" id="UP000050761"/>
    </source>
</evidence>
<dbReference type="AlphaFoldDB" id="A0A183FKY8"/>
<protein>
    <submittedName>
        <fullName evidence="3">COesterase domain-containing protein</fullName>
    </submittedName>
</protein>
<dbReference type="Proteomes" id="UP000050761">
    <property type="component" value="Unassembled WGS sequence"/>
</dbReference>
<dbReference type="EMBL" id="UZAH01025990">
    <property type="protein sequence ID" value="VDO73882.1"/>
    <property type="molecule type" value="Genomic_DNA"/>
</dbReference>
<dbReference type="WBParaSite" id="HPBE_0000785701-mRNA-1">
    <property type="protein sequence ID" value="HPBE_0000785701-mRNA-1"/>
    <property type="gene ID" value="HPBE_0000785701"/>
</dbReference>
<name>A0A183FKY8_HELPZ</name>